<dbReference type="AlphaFoldDB" id="A0A137P9J2"/>
<feature type="compositionally biased region" description="Acidic residues" evidence="4">
    <location>
        <begin position="45"/>
        <end position="59"/>
    </location>
</feature>
<dbReference type="Pfam" id="PF18564">
    <property type="entry name" value="Glyco_hydro_5_C"/>
    <property type="match status" value="1"/>
</dbReference>
<evidence type="ECO:0000256" key="1">
    <source>
        <dbReference type="ARBA" id="ARBA00005641"/>
    </source>
</evidence>
<evidence type="ECO:0000313" key="7">
    <source>
        <dbReference type="EMBL" id="KXN71670.1"/>
    </source>
</evidence>
<dbReference type="Gene3D" id="2.60.40.1180">
    <property type="entry name" value="Golgi alpha-mannosidase II"/>
    <property type="match status" value="1"/>
</dbReference>
<keyword evidence="2 7" id="KW-0378">Hydrolase</keyword>
<feature type="region of interest" description="Disordered" evidence="4">
    <location>
        <begin position="1095"/>
        <end position="1156"/>
    </location>
</feature>
<sequence>MPPKNRNKKKNTGGGQGSDNSASIPPKSAKRNLKKQNSLATEEVSQVEENETIDTGDIAEEVKNINDEDEETSEIVDSNNIQETHEETSTIEELSHDEPIINQEPSITHQIEDKELSLDFEIHSNPVSQPEINDISIEDRNEAEELDAKLTGSLTNLDLDSFSSSNNNNTGLYDISLEHEDETRKLSVLDSINLDDEDDDYTQHQVNSIVNNATETEYHHTPEDREPELNAKEAEDSHVPVEREVELNSKKSENQVPKTKESEPPQNVNKIEESYRPSLLPQQDSHHTREISEDIEIYSPTHPIKYKNSEIINSREIEAPSPISPRSPIENKIEPLPAIRLTSETGEDEENIQMDETPEMTALKLAQDLGYDPNLVDDIMLSALATDLPQVPGEEEEEPPLPMPSLGATNWNGLQIKANKNFITDQFGRQLSLRGVALTGSCRLPNPNPPAKNKSGKNVPPPEKIDDATDSTPIVTFENLPFPLHEAEEHFERLKLWGMTVIRLVVPWEAIEHAGPGIYDDNYIDYLIKLCDMADDRGFKIIIDPRQEAWSRHCGGTGAPAWTLEVAGLDVSALEVTAAAYIDPTTGPISSTIEPLDLPKDDTYKKHSDQLWLTNHNRLACSTMFTLFFAGSTFAPCRLYKNQFVQEFLQKHYCNAYEYLAQRLNVCKSIIGFFTMPNIHQGYIGLASLSKFEQDPTIPQYGLSPSPLQGMALAEGVTQSVPVMGLGWTGAVKVVSNQQVNTEEIRAWLPKSICPWREAGAWDMDPIERSPKALDDSYFCKYLNGSTVNFPNQYFLPFINRFIQSIRNVAPDLTIFISPIPNTQLQVYPQVENVVYCPSFYDINVNLEKKFDGMVTQDRLSQLATGQQGFYANTYYGLQGAKKCYSKQLGMLHEWGQISFGQPIPMIIGELGIPFNLNQSKAYTTGDYTNQSNLLDCMLSSLEESHKGFFVWHYQPDNNNEIGDKFNNEDFSIICKANPPPIRKDKAYNPLFVGGRCLDSLIRPFPTKVAGQVKFFEYYPESGEFHLEFTTQVHKNKNLDDQTYSQFIRQTEIYLPTYHYRHKTLIVHISDGLWRYEPELQTLYYWHQTETGIDTYEDRPLPKLPPKTNSEENDNAAVDDDGDPPEDMEGLDEHEDNFHSSTVPDPDPFELIHDPNNPEVLLHSLRVMVKEYTDEQDRYY</sequence>
<dbReference type="InterPro" id="IPR001547">
    <property type="entry name" value="Glyco_hydro_5"/>
</dbReference>
<keyword evidence="8" id="KW-1185">Reference proteome</keyword>
<dbReference type="OrthoDB" id="9971853at2759"/>
<dbReference type="PANTHER" id="PTHR31308">
    <property type="match status" value="1"/>
</dbReference>
<accession>A0A137P9J2</accession>
<keyword evidence="3" id="KW-0326">Glycosidase</keyword>
<dbReference type="InterPro" id="IPR052066">
    <property type="entry name" value="Glycosphingolipid_Hydrolases"/>
</dbReference>
<feature type="compositionally biased region" description="Basic and acidic residues" evidence="4">
    <location>
        <begin position="216"/>
        <end position="263"/>
    </location>
</feature>
<dbReference type="GO" id="GO:1904462">
    <property type="term" value="P:ergosteryl 3-beta-D-glucoside catabolic process"/>
    <property type="evidence" value="ECO:0007669"/>
    <property type="project" value="TreeGrafter"/>
</dbReference>
<feature type="region of interest" description="Disordered" evidence="4">
    <location>
        <begin position="442"/>
        <end position="469"/>
    </location>
</feature>
<feature type="compositionally biased region" description="Acidic residues" evidence="4">
    <location>
        <begin position="1111"/>
        <end position="1135"/>
    </location>
</feature>
<proteinExistence type="inferred from homology"/>
<feature type="region of interest" description="Disordered" evidence="4">
    <location>
        <begin position="212"/>
        <end position="269"/>
    </location>
</feature>
<dbReference type="Pfam" id="PF00150">
    <property type="entry name" value="Cellulase"/>
    <property type="match status" value="1"/>
</dbReference>
<dbReference type="GO" id="GO:0050295">
    <property type="term" value="F:steryl-beta-glucosidase activity"/>
    <property type="evidence" value="ECO:0007669"/>
    <property type="project" value="TreeGrafter"/>
</dbReference>
<dbReference type="PANTHER" id="PTHR31308:SF5">
    <property type="entry name" value="ERGOSTERYL-BETA-GLUCOSIDASE"/>
    <property type="match status" value="1"/>
</dbReference>
<feature type="compositionally biased region" description="Polar residues" evidence="4">
    <location>
        <begin position="35"/>
        <end position="44"/>
    </location>
</feature>
<dbReference type="InterPro" id="IPR013780">
    <property type="entry name" value="Glyco_hydro_b"/>
</dbReference>
<reference evidence="7 8" key="1">
    <citation type="journal article" date="2015" name="Genome Biol. Evol.">
        <title>Phylogenomic analyses indicate that early fungi evolved digesting cell walls of algal ancestors of land plants.</title>
        <authorList>
            <person name="Chang Y."/>
            <person name="Wang S."/>
            <person name="Sekimoto S."/>
            <person name="Aerts A.L."/>
            <person name="Choi C."/>
            <person name="Clum A."/>
            <person name="LaButti K.M."/>
            <person name="Lindquist E.A."/>
            <person name="Yee Ngan C."/>
            <person name="Ohm R.A."/>
            <person name="Salamov A.A."/>
            <person name="Grigoriev I.V."/>
            <person name="Spatafora J.W."/>
            <person name="Berbee M.L."/>
        </authorList>
    </citation>
    <scope>NUCLEOTIDE SEQUENCE [LARGE SCALE GENOMIC DNA]</scope>
    <source>
        <strain evidence="7 8">NRRL 28638</strain>
    </source>
</reference>
<dbReference type="SUPFAM" id="SSF51445">
    <property type="entry name" value="(Trans)glycosidases"/>
    <property type="match status" value="1"/>
</dbReference>
<dbReference type="Proteomes" id="UP000070444">
    <property type="component" value="Unassembled WGS sequence"/>
</dbReference>
<feature type="compositionally biased region" description="Basic residues" evidence="4">
    <location>
        <begin position="1"/>
        <end position="11"/>
    </location>
</feature>
<dbReference type="InterPro" id="IPR041036">
    <property type="entry name" value="GH5_C"/>
</dbReference>
<evidence type="ECO:0000256" key="2">
    <source>
        <dbReference type="ARBA" id="ARBA00022801"/>
    </source>
</evidence>
<evidence type="ECO:0000313" key="8">
    <source>
        <dbReference type="Proteomes" id="UP000070444"/>
    </source>
</evidence>
<feature type="domain" description="Glycoside hydrolase family 5 C-terminal" evidence="6">
    <location>
        <begin position="1003"/>
        <end position="1089"/>
    </location>
</feature>
<organism evidence="7 8">
    <name type="scientific">Conidiobolus coronatus (strain ATCC 28846 / CBS 209.66 / NRRL 28638)</name>
    <name type="common">Delacroixia coronata</name>
    <dbReference type="NCBI Taxonomy" id="796925"/>
    <lineage>
        <taxon>Eukaryota</taxon>
        <taxon>Fungi</taxon>
        <taxon>Fungi incertae sedis</taxon>
        <taxon>Zoopagomycota</taxon>
        <taxon>Entomophthoromycotina</taxon>
        <taxon>Entomophthoromycetes</taxon>
        <taxon>Entomophthorales</taxon>
        <taxon>Ancylistaceae</taxon>
        <taxon>Conidiobolus</taxon>
    </lineage>
</organism>
<dbReference type="GO" id="GO:0000272">
    <property type="term" value="P:polysaccharide catabolic process"/>
    <property type="evidence" value="ECO:0007669"/>
    <property type="project" value="InterPro"/>
</dbReference>
<dbReference type="InterPro" id="IPR017853">
    <property type="entry name" value="GH"/>
</dbReference>
<dbReference type="STRING" id="796925.A0A137P9J2"/>
<feature type="compositionally biased region" description="Basic and acidic residues" evidence="4">
    <location>
        <begin position="83"/>
        <end position="98"/>
    </location>
</feature>
<protein>
    <submittedName>
        <fullName evidence="7">Glycoside hydrolase family 5 protein</fullName>
    </submittedName>
</protein>
<evidence type="ECO:0000259" key="5">
    <source>
        <dbReference type="Pfam" id="PF00150"/>
    </source>
</evidence>
<dbReference type="EMBL" id="KQ964470">
    <property type="protein sequence ID" value="KXN71670.1"/>
    <property type="molecule type" value="Genomic_DNA"/>
</dbReference>
<feature type="domain" description="Glycoside hydrolase family 5" evidence="5">
    <location>
        <begin position="487"/>
        <end position="550"/>
    </location>
</feature>
<name>A0A137P9J2_CONC2</name>
<evidence type="ECO:0000256" key="3">
    <source>
        <dbReference type="ARBA" id="ARBA00023295"/>
    </source>
</evidence>
<comment type="similarity">
    <text evidence="1">Belongs to the glycosyl hydrolase 5 (cellulase A) family.</text>
</comment>
<gene>
    <name evidence="7" type="ORF">CONCODRAFT_48573</name>
</gene>
<evidence type="ECO:0000256" key="4">
    <source>
        <dbReference type="SAM" id="MobiDB-lite"/>
    </source>
</evidence>
<dbReference type="Gene3D" id="3.20.20.80">
    <property type="entry name" value="Glycosidases"/>
    <property type="match status" value="2"/>
</dbReference>
<evidence type="ECO:0000259" key="6">
    <source>
        <dbReference type="Pfam" id="PF18564"/>
    </source>
</evidence>
<feature type="region of interest" description="Disordered" evidence="4">
    <location>
        <begin position="1"/>
        <end position="98"/>
    </location>
</feature>